<dbReference type="GO" id="GO:0003677">
    <property type="term" value="F:DNA binding"/>
    <property type="evidence" value="ECO:0007669"/>
    <property type="project" value="UniProtKB-KW"/>
</dbReference>
<keyword evidence="6" id="KW-1185">Reference proteome</keyword>
<dbReference type="Proteomes" id="UP001236076">
    <property type="component" value="Segment"/>
</dbReference>
<dbReference type="GO" id="GO:0003700">
    <property type="term" value="F:DNA-binding transcription factor activity"/>
    <property type="evidence" value="ECO:0007669"/>
    <property type="project" value="InterPro"/>
</dbReference>
<evidence type="ECO:0000256" key="1">
    <source>
        <dbReference type="ARBA" id="ARBA00023015"/>
    </source>
</evidence>
<evidence type="ECO:0000256" key="3">
    <source>
        <dbReference type="ARBA" id="ARBA00023163"/>
    </source>
</evidence>
<dbReference type="Gene3D" id="3.90.75.20">
    <property type="match status" value="1"/>
</dbReference>
<reference evidence="5 6" key="1">
    <citation type="submission" date="2022-10" db="EMBL/GenBank/DDBJ databases">
        <authorList>
            <person name="Cortes-Martin A."/>
            <person name="Buttimer C.T.H."/>
            <person name="Hill C."/>
        </authorList>
    </citation>
    <scope>NUCLEOTIDE SEQUENCE [LARGE SCALE GENOMIC DNA]</scope>
</reference>
<keyword evidence="1" id="KW-0805">Transcription regulation</keyword>
<dbReference type="InterPro" id="IPR003615">
    <property type="entry name" value="HNH_nuc"/>
</dbReference>
<dbReference type="Pfam" id="PF13392">
    <property type="entry name" value="HNH_3"/>
    <property type="match status" value="1"/>
</dbReference>
<evidence type="ECO:0000256" key="2">
    <source>
        <dbReference type="ARBA" id="ARBA00023125"/>
    </source>
</evidence>
<evidence type="ECO:0000313" key="6">
    <source>
        <dbReference type="Proteomes" id="UP001236076"/>
    </source>
</evidence>
<sequence length="164" mass="19441">MVNWHDYLIYDQETGVMYWKVRRHNGIYPGDVAGKRNKKRGYIHIWLDGVLHLGHRVAWEINNGEIPDNKVIDHINHVPWDNRMSNLRMVSQIDNMRNNKKSSRNKSGYTGVMWREKEQKWLASITVNRVRVYLGRFEDKEDAIAARKAAEIKYGFHENHGKEL</sequence>
<feature type="domain" description="AP2/ERF" evidence="4">
    <location>
        <begin position="108"/>
        <end position="164"/>
    </location>
</feature>
<evidence type="ECO:0000259" key="4">
    <source>
        <dbReference type="PROSITE" id="PS51032"/>
    </source>
</evidence>
<protein>
    <recommendedName>
        <fullName evidence="4">AP2/ERF domain-containing protein</fullName>
    </recommendedName>
</protein>
<proteinExistence type="predicted"/>
<evidence type="ECO:0000313" key="5">
    <source>
        <dbReference type="EMBL" id="UZZ64421.1"/>
    </source>
</evidence>
<dbReference type="Gene3D" id="3.30.730.10">
    <property type="entry name" value="AP2/ERF domain"/>
    <property type="match status" value="1"/>
</dbReference>
<gene>
    <name evidence="5" type="ORF">A54_181</name>
</gene>
<dbReference type="InterPro" id="IPR036955">
    <property type="entry name" value="AP2/ERF_dom_sf"/>
</dbReference>
<keyword evidence="2" id="KW-0238">DNA-binding</keyword>
<dbReference type="SUPFAM" id="SSF54060">
    <property type="entry name" value="His-Me finger endonucleases"/>
    <property type="match status" value="1"/>
</dbReference>
<dbReference type="InterPro" id="IPR001471">
    <property type="entry name" value="AP2/ERF_dom"/>
</dbReference>
<keyword evidence="3" id="KW-0804">Transcription</keyword>
<dbReference type="EMBL" id="OP744025">
    <property type="protein sequence ID" value="UZZ64421.1"/>
    <property type="molecule type" value="Genomic_DNA"/>
</dbReference>
<accession>A0A9Y1E1C6</accession>
<dbReference type="SUPFAM" id="SSF54171">
    <property type="entry name" value="DNA-binding domain"/>
    <property type="match status" value="1"/>
</dbReference>
<dbReference type="InterPro" id="IPR044925">
    <property type="entry name" value="His-Me_finger_sf"/>
</dbReference>
<dbReference type="InterPro" id="IPR016177">
    <property type="entry name" value="DNA-bd_dom_sf"/>
</dbReference>
<dbReference type="PROSITE" id="PS51032">
    <property type="entry name" value="AP2_ERF"/>
    <property type="match status" value="1"/>
</dbReference>
<organism evidence="5 6">
    <name type="scientific">Escherichia phage A5-4</name>
    <dbReference type="NCBI Taxonomy" id="2996162"/>
    <lineage>
        <taxon>Viruses</taxon>
        <taxon>Duplodnaviria</taxon>
        <taxon>Heunggongvirae</taxon>
        <taxon>Uroviricota</taxon>
        <taxon>Caudoviricetes</taxon>
        <taxon>Vequintavirinae</taxon>
    </lineage>
</organism>
<name>A0A9Y1E1C6_9CAUD</name>